<accession>A0ABQ9NZQ5</accession>
<dbReference type="EMBL" id="JAPDRL010000017">
    <property type="protein sequence ID" value="KAJ9666790.1"/>
    <property type="molecule type" value="Genomic_DNA"/>
</dbReference>
<dbReference type="InterPro" id="IPR050493">
    <property type="entry name" value="FAD-dep_Monooxygenase_BioMet"/>
</dbReference>
<evidence type="ECO:0000256" key="3">
    <source>
        <dbReference type="ARBA" id="ARBA00022827"/>
    </source>
</evidence>
<keyword evidence="8" id="KW-1185">Reference proteome</keyword>
<feature type="domain" description="FAD-binding" evidence="6">
    <location>
        <begin position="8"/>
        <end position="360"/>
    </location>
</feature>
<proteinExistence type="inferred from homology"/>
<gene>
    <name evidence="7" type="ORF">H2201_003194</name>
</gene>
<dbReference type="InterPro" id="IPR002938">
    <property type="entry name" value="FAD-bd"/>
</dbReference>
<comment type="similarity">
    <text evidence="1">Belongs to the paxM FAD-dependent monooxygenase family.</text>
</comment>
<dbReference type="Proteomes" id="UP001172684">
    <property type="component" value="Unassembled WGS sequence"/>
</dbReference>
<evidence type="ECO:0000256" key="5">
    <source>
        <dbReference type="ARBA" id="ARBA00023033"/>
    </source>
</evidence>
<evidence type="ECO:0000259" key="6">
    <source>
        <dbReference type="Pfam" id="PF01494"/>
    </source>
</evidence>
<evidence type="ECO:0000313" key="8">
    <source>
        <dbReference type="Proteomes" id="UP001172684"/>
    </source>
</evidence>
<evidence type="ECO:0000256" key="4">
    <source>
        <dbReference type="ARBA" id="ARBA00023002"/>
    </source>
</evidence>
<dbReference type="Gene3D" id="3.50.50.60">
    <property type="entry name" value="FAD/NAD(P)-binding domain"/>
    <property type="match status" value="1"/>
</dbReference>
<dbReference type="PROSITE" id="PS51257">
    <property type="entry name" value="PROKAR_LIPOPROTEIN"/>
    <property type="match status" value="1"/>
</dbReference>
<dbReference type="PRINTS" id="PR00420">
    <property type="entry name" value="RNGMNOXGNASE"/>
</dbReference>
<comment type="caution">
    <text evidence="7">The sequence shown here is derived from an EMBL/GenBank/DDBJ whole genome shotgun (WGS) entry which is preliminary data.</text>
</comment>
<keyword evidence="5" id="KW-0503">Monooxygenase</keyword>
<dbReference type="SUPFAM" id="SSF54373">
    <property type="entry name" value="FAD-linked reductases, C-terminal domain"/>
    <property type="match status" value="1"/>
</dbReference>
<protein>
    <recommendedName>
        <fullName evidence="6">FAD-binding domain-containing protein</fullName>
    </recommendedName>
</protein>
<evidence type="ECO:0000313" key="7">
    <source>
        <dbReference type="EMBL" id="KAJ9666790.1"/>
    </source>
</evidence>
<dbReference type="PANTHER" id="PTHR13789:SF238">
    <property type="entry name" value="PUTATIVE (AFU_ORTHOLOGUE AFUA_2G01680)-RELATED"/>
    <property type="match status" value="1"/>
</dbReference>
<name>A0ABQ9NZQ5_9PEZI</name>
<dbReference type="SUPFAM" id="SSF51905">
    <property type="entry name" value="FAD/NAD(P)-binding domain"/>
    <property type="match status" value="1"/>
</dbReference>
<keyword evidence="4" id="KW-0560">Oxidoreductase</keyword>
<organism evidence="7 8">
    <name type="scientific">Coniosporium apollinis</name>
    <dbReference type="NCBI Taxonomy" id="61459"/>
    <lineage>
        <taxon>Eukaryota</taxon>
        <taxon>Fungi</taxon>
        <taxon>Dikarya</taxon>
        <taxon>Ascomycota</taxon>
        <taxon>Pezizomycotina</taxon>
        <taxon>Dothideomycetes</taxon>
        <taxon>Dothideomycetes incertae sedis</taxon>
        <taxon>Coniosporium</taxon>
    </lineage>
</organism>
<evidence type="ECO:0000256" key="2">
    <source>
        <dbReference type="ARBA" id="ARBA00022630"/>
    </source>
</evidence>
<dbReference type="InterPro" id="IPR036188">
    <property type="entry name" value="FAD/NAD-bd_sf"/>
</dbReference>
<dbReference type="PANTHER" id="PTHR13789">
    <property type="entry name" value="MONOOXYGENASE"/>
    <property type="match status" value="1"/>
</dbReference>
<keyword evidence="3" id="KW-0274">FAD</keyword>
<sequence length="429" mass="48181">MSESTQRLEVVIVGAGLSGLAAAISCSLSGHHVTVLESAKELAEVGAGLQITPNASRLFKLWGVMDEIEKLAAEPQTLTVHRYSDGKILAHDDRFGERMRKLYEAPFIDMHRVDVQQILARRAKELGAEIMLDTRVKLIDFDIGEVTTTTGAKYRGDLIVAADGLWSKCRECFLGSRDPPLPTGDLAYRIVLTLDQISDPELRHWVSNPAVHFWIGPNAHAVGYSMRSGTMYNIVLLVPDDLPEAVSKQPGSSAEMRKLFQGWDPILNRFLECVDTVDKWKLMHRSELESWVNEKGNFVLIGDSCHPMLPYLAQGANSSMEDGAVLGLLLQQKAATIQLPDLLRVFQQLRKSRGEAIVRETFKQRHDFHMVDGPEQVERDKLFLSQLGKDTIECAFPSRWTCPEVQPFLYKYNAEEDVKAALERMHNAR</sequence>
<reference evidence="7" key="1">
    <citation type="submission" date="2022-10" db="EMBL/GenBank/DDBJ databases">
        <title>Culturing micro-colonial fungi from biological soil crusts in the Mojave desert and describing Neophaeococcomyces mojavensis, and introducing the new genera and species Taxawa tesnikishii.</title>
        <authorList>
            <person name="Kurbessoian T."/>
            <person name="Stajich J.E."/>
        </authorList>
    </citation>
    <scope>NUCLEOTIDE SEQUENCE</scope>
    <source>
        <strain evidence="7">TK_1</strain>
    </source>
</reference>
<keyword evidence="2" id="KW-0285">Flavoprotein</keyword>
<dbReference type="Pfam" id="PF01494">
    <property type="entry name" value="FAD_binding_3"/>
    <property type="match status" value="1"/>
</dbReference>
<evidence type="ECO:0000256" key="1">
    <source>
        <dbReference type="ARBA" id="ARBA00007992"/>
    </source>
</evidence>